<sequence length="108" mass="12343">MSERDADLLRLIGRRYVIDVLDALDAGPHTQASLRSRLHARRGPLAAALRALAAYGAVQRLDRHGSWDARDTAPVVYRLTPDGSDLVRRLSRLDVWTRFYEHYLHQQP</sequence>
<proteinExistence type="predicted"/>
<reference evidence="1 2" key="2">
    <citation type="submission" date="2019-09" db="EMBL/GenBank/DDBJ databases">
        <authorList>
            <person name="Jin C."/>
        </authorList>
    </citation>
    <scope>NUCLEOTIDE SEQUENCE [LARGE SCALE GENOMIC DNA]</scope>
    <source>
        <strain evidence="1 2">AN110305</strain>
    </source>
</reference>
<comment type="caution">
    <text evidence="1">The sequence shown here is derived from an EMBL/GenBank/DDBJ whole genome shotgun (WGS) entry which is preliminary data.</text>
</comment>
<protein>
    <submittedName>
        <fullName evidence="1">Uncharacterized protein</fullName>
    </submittedName>
</protein>
<dbReference type="InterPro" id="IPR036388">
    <property type="entry name" value="WH-like_DNA-bd_sf"/>
</dbReference>
<dbReference type="RefSeq" id="WP_149850875.1">
    <property type="nucleotide sequence ID" value="NZ_VUOB01000031.1"/>
</dbReference>
<keyword evidence="2" id="KW-1185">Reference proteome</keyword>
<reference evidence="1 2" key="1">
    <citation type="submission" date="2019-09" db="EMBL/GenBank/DDBJ databases">
        <title>Goodfellowia gen. nov., a new genus of the Pseudonocardineae related to Actinoalloteichus, containing Goodfellowia coeruleoviolacea gen. nov., comb. nov. gen. nov., comb. nov.</title>
        <authorList>
            <person name="Labeda D."/>
        </authorList>
    </citation>
    <scope>NUCLEOTIDE SEQUENCE [LARGE SCALE GENOMIC DNA]</scope>
    <source>
        <strain evidence="1 2">AN110305</strain>
    </source>
</reference>
<evidence type="ECO:0000313" key="2">
    <source>
        <dbReference type="Proteomes" id="UP000323454"/>
    </source>
</evidence>
<dbReference type="AlphaFoldDB" id="A0A5B2XD34"/>
<evidence type="ECO:0000313" key="1">
    <source>
        <dbReference type="EMBL" id="KAA2261076.1"/>
    </source>
</evidence>
<dbReference type="InterPro" id="IPR036390">
    <property type="entry name" value="WH_DNA-bd_sf"/>
</dbReference>
<dbReference type="Proteomes" id="UP000323454">
    <property type="component" value="Unassembled WGS sequence"/>
</dbReference>
<dbReference type="Gene3D" id="1.10.10.10">
    <property type="entry name" value="Winged helix-like DNA-binding domain superfamily/Winged helix DNA-binding domain"/>
    <property type="match status" value="1"/>
</dbReference>
<organism evidence="1 2">
    <name type="scientific">Solihabitans fulvus</name>
    <dbReference type="NCBI Taxonomy" id="1892852"/>
    <lineage>
        <taxon>Bacteria</taxon>
        <taxon>Bacillati</taxon>
        <taxon>Actinomycetota</taxon>
        <taxon>Actinomycetes</taxon>
        <taxon>Pseudonocardiales</taxon>
        <taxon>Pseudonocardiaceae</taxon>
        <taxon>Solihabitans</taxon>
    </lineage>
</organism>
<dbReference type="EMBL" id="VUOB01000031">
    <property type="protein sequence ID" value="KAA2261076.1"/>
    <property type="molecule type" value="Genomic_DNA"/>
</dbReference>
<dbReference type="SUPFAM" id="SSF46785">
    <property type="entry name" value="Winged helix' DNA-binding domain"/>
    <property type="match status" value="1"/>
</dbReference>
<name>A0A5B2XD34_9PSEU</name>
<gene>
    <name evidence="1" type="ORF">F0L68_18625</name>
</gene>
<accession>A0A5B2XD34</accession>
<dbReference type="OrthoDB" id="4630208at2"/>